<keyword evidence="7" id="KW-1185">Reference proteome</keyword>
<dbReference type="GO" id="GO:0005634">
    <property type="term" value="C:nucleus"/>
    <property type="evidence" value="ECO:0007669"/>
    <property type="project" value="UniProtKB-SubCell"/>
</dbReference>
<proteinExistence type="predicted"/>
<accession>A0AA88DJ98</accession>
<dbReference type="InterPro" id="IPR015300">
    <property type="entry name" value="DNA-bd_pseudobarrel_sf"/>
</dbReference>
<name>A0AA88DJ98_FICCA</name>
<evidence type="ECO:0000256" key="5">
    <source>
        <dbReference type="ARBA" id="ARBA00023242"/>
    </source>
</evidence>
<reference evidence="6" key="1">
    <citation type="submission" date="2023-07" db="EMBL/GenBank/DDBJ databases">
        <title>draft genome sequence of fig (Ficus carica).</title>
        <authorList>
            <person name="Takahashi T."/>
            <person name="Nishimura K."/>
        </authorList>
    </citation>
    <scope>NUCLEOTIDE SEQUENCE</scope>
</reference>
<dbReference type="SUPFAM" id="SSF101936">
    <property type="entry name" value="DNA-binding pseudobarrel domain"/>
    <property type="match status" value="1"/>
</dbReference>
<dbReference type="Gramene" id="FCD_00021882-RA">
    <property type="protein sequence ID" value="FCD_00021882-RA:cds"/>
    <property type="gene ID" value="FCD_00021882"/>
</dbReference>
<evidence type="ECO:0000313" key="7">
    <source>
        <dbReference type="Proteomes" id="UP001187192"/>
    </source>
</evidence>
<dbReference type="Proteomes" id="UP001187192">
    <property type="component" value="Unassembled WGS sequence"/>
</dbReference>
<evidence type="ECO:0008006" key="8">
    <source>
        <dbReference type="Google" id="ProtNLM"/>
    </source>
</evidence>
<keyword evidence="5" id="KW-0539">Nucleus</keyword>
<organism evidence="6 7">
    <name type="scientific">Ficus carica</name>
    <name type="common">Common fig</name>
    <dbReference type="NCBI Taxonomy" id="3494"/>
    <lineage>
        <taxon>Eukaryota</taxon>
        <taxon>Viridiplantae</taxon>
        <taxon>Streptophyta</taxon>
        <taxon>Embryophyta</taxon>
        <taxon>Tracheophyta</taxon>
        <taxon>Spermatophyta</taxon>
        <taxon>Magnoliopsida</taxon>
        <taxon>eudicotyledons</taxon>
        <taxon>Gunneridae</taxon>
        <taxon>Pentapetalae</taxon>
        <taxon>rosids</taxon>
        <taxon>fabids</taxon>
        <taxon>Rosales</taxon>
        <taxon>Moraceae</taxon>
        <taxon>Ficeae</taxon>
        <taxon>Ficus</taxon>
    </lineage>
</organism>
<dbReference type="GO" id="GO:0003677">
    <property type="term" value="F:DNA binding"/>
    <property type="evidence" value="ECO:0007669"/>
    <property type="project" value="UniProtKB-KW"/>
</dbReference>
<evidence type="ECO:0000256" key="1">
    <source>
        <dbReference type="ARBA" id="ARBA00004123"/>
    </source>
</evidence>
<comment type="caution">
    <text evidence="6">The sequence shown here is derived from an EMBL/GenBank/DDBJ whole genome shotgun (WGS) entry which is preliminary data.</text>
</comment>
<protein>
    <recommendedName>
        <fullName evidence="8">TF-B3 domain-containing protein</fullName>
    </recommendedName>
</protein>
<dbReference type="EMBL" id="BTGU01000031">
    <property type="protein sequence ID" value="GMN49539.1"/>
    <property type="molecule type" value="Genomic_DNA"/>
</dbReference>
<dbReference type="Gene3D" id="2.40.330.10">
    <property type="entry name" value="DNA-binding pseudobarrel domain"/>
    <property type="match status" value="1"/>
</dbReference>
<gene>
    <name evidence="6" type="ORF">TIFTF001_018705</name>
</gene>
<keyword evidence="2" id="KW-0805">Transcription regulation</keyword>
<dbReference type="AlphaFoldDB" id="A0AA88DJ98"/>
<evidence type="ECO:0000256" key="2">
    <source>
        <dbReference type="ARBA" id="ARBA00023015"/>
    </source>
</evidence>
<evidence type="ECO:0000256" key="3">
    <source>
        <dbReference type="ARBA" id="ARBA00023125"/>
    </source>
</evidence>
<keyword evidence="3" id="KW-0238">DNA-binding</keyword>
<comment type="subcellular location">
    <subcellularLocation>
        <location evidence="1">Nucleus</location>
    </subcellularLocation>
</comment>
<keyword evidence="4" id="KW-0804">Transcription</keyword>
<sequence>MEFLQKKLKKTDITEKLTVPSEWLGDILPYPPRNHDEVRFEVSLISLNDKSTIKSYPFVLSTRPIGFLKPVLQSKGWLAFVRETGLGIGDTIHIRKDGNGQIQVGIEYDFARRMTTY</sequence>
<evidence type="ECO:0000256" key="4">
    <source>
        <dbReference type="ARBA" id="ARBA00023163"/>
    </source>
</evidence>
<evidence type="ECO:0000313" key="6">
    <source>
        <dbReference type="EMBL" id="GMN49539.1"/>
    </source>
</evidence>